<dbReference type="Gene3D" id="3.30.565.10">
    <property type="entry name" value="Histidine kinase-like ATPase, C-terminal domain"/>
    <property type="match status" value="1"/>
</dbReference>
<dbReference type="SUPFAM" id="SSF55874">
    <property type="entry name" value="ATPase domain of HSP90 chaperone/DNA topoisomerase II/histidine kinase"/>
    <property type="match status" value="1"/>
</dbReference>
<dbReference type="InterPro" id="IPR001932">
    <property type="entry name" value="PPM-type_phosphatase-like_dom"/>
</dbReference>
<dbReference type="GO" id="GO:0005524">
    <property type="term" value="F:ATP binding"/>
    <property type="evidence" value="ECO:0007669"/>
    <property type="project" value="UniProtKB-KW"/>
</dbReference>
<evidence type="ECO:0000313" key="3">
    <source>
        <dbReference type="EMBL" id="WTQ73629.1"/>
    </source>
</evidence>
<dbReference type="InterPro" id="IPR036890">
    <property type="entry name" value="HATPase_C_sf"/>
</dbReference>
<dbReference type="InterPro" id="IPR036457">
    <property type="entry name" value="PPM-type-like_dom_sf"/>
</dbReference>
<gene>
    <name evidence="3" type="ORF">OG222_11225</name>
</gene>
<keyword evidence="3" id="KW-0547">Nucleotide-binding</keyword>
<dbReference type="EMBL" id="CP108169">
    <property type="protein sequence ID" value="WTQ73629.1"/>
    <property type="molecule type" value="Genomic_DNA"/>
</dbReference>
<dbReference type="Pfam" id="PF13581">
    <property type="entry name" value="HATPase_c_2"/>
    <property type="match status" value="1"/>
</dbReference>
<dbReference type="Gene3D" id="3.60.40.10">
    <property type="entry name" value="PPM-type phosphatase domain"/>
    <property type="match status" value="1"/>
</dbReference>
<reference evidence="3" key="1">
    <citation type="submission" date="2022-10" db="EMBL/GenBank/DDBJ databases">
        <title>The complete genomes of actinobacterial strains from the NBC collection.</title>
        <authorList>
            <person name="Joergensen T.S."/>
            <person name="Alvarez Arevalo M."/>
            <person name="Sterndorff E.B."/>
            <person name="Faurdal D."/>
            <person name="Vuksanovic O."/>
            <person name="Mourched A.-S."/>
            <person name="Charusanti P."/>
            <person name="Shaw S."/>
            <person name="Blin K."/>
            <person name="Weber T."/>
        </authorList>
    </citation>
    <scope>NUCLEOTIDE SEQUENCE</scope>
    <source>
        <strain evidence="3">NBC_00148</strain>
    </source>
</reference>
<dbReference type="SUPFAM" id="SSF81606">
    <property type="entry name" value="PP2C-like"/>
    <property type="match status" value="1"/>
</dbReference>
<dbReference type="InterPro" id="IPR039248">
    <property type="entry name" value="Ptase_RsbX"/>
</dbReference>
<dbReference type="Pfam" id="PF07228">
    <property type="entry name" value="SpoIIE"/>
    <property type="match status" value="1"/>
</dbReference>
<dbReference type="AlphaFoldDB" id="A0AAU1LR50"/>
<keyword evidence="3" id="KW-0067">ATP-binding</keyword>
<organism evidence="3">
    <name type="scientific">Streptomyces sp. NBC_00148</name>
    <dbReference type="NCBI Taxonomy" id="2903626"/>
    <lineage>
        <taxon>Bacteria</taxon>
        <taxon>Bacillati</taxon>
        <taxon>Actinomycetota</taxon>
        <taxon>Actinomycetes</taxon>
        <taxon>Kitasatosporales</taxon>
        <taxon>Streptomycetaceae</taxon>
        <taxon>Streptomyces</taxon>
    </lineage>
</organism>
<dbReference type="PANTHER" id="PTHR35801:SF1">
    <property type="entry name" value="PHOSPHOSERINE PHOSPHATASE RSBX"/>
    <property type="match status" value="1"/>
</dbReference>
<dbReference type="SMART" id="SM00331">
    <property type="entry name" value="PP2C_SIG"/>
    <property type="match status" value="1"/>
</dbReference>
<dbReference type="CDD" id="cd16934">
    <property type="entry name" value="HATPase_RsbT-like"/>
    <property type="match status" value="1"/>
</dbReference>
<proteinExistence type="predicted"/>
<dbReference type="PANTHER" id="PTHR35801">
    <property type="entry name" value="PHOSPHOSERINE PHOSPHATASE RSBX"/>
    <property type="match status" value="1"/>
</dbReference>
<name>A0AAU1LR50_9ACTN</name>
<feature type="domain" description="PPM-type phosphatase" evidence="2">
    <location>
        <begin position="234"/>
        <end position="419"/>
    </location>
</feature>
<sequence>MGSLIPPVLVAEDVVWLRDQEALPTAARVAAASLARRIGFDEPRCAEVALAVSEAATNLRKYAVDGAFLLRTVRTPSDAGLEFVTTDEGPGMADVAYALADGTSTSGTLGIGLGAISRLADFFDLHSLPGRGTVLTARFWTKEAARRFAVQGSPVVEGLTRAITGEDVCGDAWAARRAGVPAEGGGDRRQARALSSAAPPEAPLGWAQLTGFRRTADGSRHTDGPRHTDDRQYTDGSRAAAPPEPRTGSGGDEPALLVLFCDGLGHGPLAGRAAQAAVAAFRDSDAQQPDALLMDVHKALRGGRGGAVAVVRIEPAERSVYFCGVGNVSTFVVDPTTGTRRSLSSAPGIVGHHLPTLRSVRQELPRDGAVIMHSDGLTERWQATALPGFLEHSPLVAAAQLLREAGVRRDDAGVVVAKGPW</sequence>
<feature type="compositionally biased region" description="Basic and acidic residues" evidence="1">
    <location>
        <begin position="214"/>
        <end position="233"/>
    </location>
</feature>
<dbReference type="InterPro" id="IPR003594">
    <property type="entry name" value="HATPase_dom"/>
</dbReference>
<accession>A0AAU1LR50</accession>
<feature type="region of interest" description="Disordered" evidence="1">
    <location>
        <begin position="179"/>
        <end position="252"/>
    </location>
</feature>
<protein>
    <submittedName>
        <fullName evidence="3">ATP-binding protein/SpoIIE family protein phosphatase</fullName>
    </submittedName>
</protein>
<evidence type="ECO:0000259" key="2">
    <source>
        <dbReference type="SMART" id="SM00331"/>
    </source>
</evidence>
<evidence type="ECO:0000256" key="1">
    <source>
        <dbReference type="SAM" id="MobiDB-lite"/>
    </source>
</evidence>